<protein>
    <submittedName>
        <fullName evidence="3">Tryptophan 7-halogenase</fullName>
    </submittedName>
</protein>
<dbReference type="Proteomes" id="UP001202961">
    <property type="component" value="Unassembled WGS sequence"/>
</dbReference>
<dbReference type="Gene3D" id="3.50.50.60">
    <property type="entry name" value="FAD/NAD(P)-binding domain"/>
    <property type="match status" value="1"/>
</dbReference>
<keyword evidence="1" id="KW-0560">Oxidoreductase</keyword>
<accession>A0ABT0TZA2</accession>
<evidence type="ECO:0000256" key="1">
    <source>
        <dbReference type="ARBA" id="ARBA00023002"/>
    </source>
</evidence>
<dbReference type="InterPro" id="IPR050816">
    <property type="entry name" value="Flavin-dep_Halogenase_NPB"/>
</dbReference>
<sequence length="512" mass="56579">MEFDSDVLIIGSGFGGCLTGILLRKLGYRVCVVDKNEHPRFAIGESSTPLADRTLKRIATEYGLDWLKPLSAYGTAQNLAGEVTVGLKRGFSYFHHTADQEFQPRQDHSTELLVSASTDDSVSDTHWLRSSVDHYIARHMSRENVTMIENFDIDEIISGGRWRVRGVCPAAVGLAGDRTAVELTSRFIIDASGASTALSKVTKQNDVTELLASNTGAIFGHFSGLRDWNDLVVELGGDISPHPYVCHHAAVHHLIDEGWIWQLGFDNGVTSCGIVFNRADVGFADDDRVDVEERWRRTVQKYPTLSRQFAGAELIAPARLQEKKRLQFLREPAAADRWLSLPSAVGFVDPLHSTGIAQTLAAVEKIAAMFSECDSPDVFPSPESLHAYGSQVRAEILWIDRLVSTCYAASFDFPLYVAATMTYFVVVTAAEREGGNGFLSVDAADLVACVARVSERVFELRRKHSLGVLSSLETVACIAWIREQLEPFNHVGLFDPAKQNLYHHTAPLEKRV</sequence>
<dbReference type="PANTHER" id="PTHR43747:SF5">
    <property type="entry name" value="FAD-BINDING DOMAIN-CONTAINING PROTEIN"/>
    <property type="match status" value="1"/>
</dbReference>
<dbReference type="Pfam" id="PF13450">
    <property type="entry name" value="NAD_binding_8"/>
    <property type="match status" value="1"/>
</dbReference>
<organism evidence="3 4">
    <name type="scientific">Aporhodopirellula aestuarii</name>
    <dbReference type="NCBI Taxonomy" id="2950107"/>
    <lineage>
        <taxon>Bacteria</taxon>
        <taxon>Pseudomonadati</taxon>
        <taxon>Planctomycetota</taxon>
        <taxon>Planctomycetia</taxon>
        <taxon>Pirellulales</taxon>
        <taxon>Pirellulaceae</taxon>
        <taxon>Aporhodopirellula</taxon>
    </lineage>
</organism>
<evidence type="ECO:0000313" key="4">
    <source>
        <dbReference type="Proteomes" id="UP001202961"/>
    </source>
</evidence>
<gene>
    <name evidence="3" type="ORF">NB063_04750</name>
</gene>
<dbReference type="InterPro" id="IPR006905">
    <property type="entry name" value="Flavin_halogenase"/>
</dbReference>
<reference evidence="3 4" key="1">
    <citation type="journal article" date="2022" name="Syst. Appl. Microbiol.">
        <title>Rhodopirellula aestuarii sp. nov., a novel member of the genus Rhodopirellula isolated from brackish sediments collected in the Tagus River estuary, Portugal.</title>
        <authorList>
            <person name="Vitorino I.R."/>
            <person name="Klimek D."/>
            <person name="Calusinska M."/>
            <person name="Lobo-da-Cunha A."/>
            <person name="Vasconcelos V."/>
            <person name="Lage O.M."/>
        </authorList>
    </citation>
    <scope>NUCLEOTIDE SEQUENCE [LARGE SCALE GENOMIC DNA]</scope>
    <source>
        <strain evidence="3 4">ICT_H3.1</strain>
    </source>
</reference>
<evidence type="ECO:0000313" key="3">
    <source>
        <dbReference type="EMBL" id="MCM2369928.1"/>
    </source>
</evidence>
<dbReference type="PANTHER" id="PTHR43747">
    <property type="entry name" value="FAD-BINDING PROTEIN"/>
    <property type="match status" value="1"/>
</dbReference>
<keyword evidence="2" id="KW-0503">Monooxygenase</keyword>
<comment type="caution">
    <text evidence="3">The sequence shown here is derived from an EMBL/GenBank/DDBJ whole genome shotgun (WGS) entry which is preliminary data.</text>
</comment>
<keyword evidence="4" id="KW-1185">Reference proteome</keyword>
<proteinExistence type="predicted"/>
<evidence type="ECO:0000256" key="2">
    <source>
        <dbReference type="ARBA" id="ARBA00023033"/>
    </source>
</evidence>
<dbReference type="RefSeq" id="WP_250927598.1">
    <property type="nucleotide sequence ID" value="NZ_JAMQBK010000015.1"/>
</dbReference>
<dbReference type="SUPFAM" id="SSF51905">
    <property type="entry name" value="FAD/NAD(P)-binding domain"/>
    <property type="match status" value="1"/>
</dbReference>
<name>A0ABT0TZA2_9BACT</name>
<dbReference type="InterPro" id="IPR036188">
    <property type="entry name" value="FAD/NAD-bd_sf"/>
</dbReference>
<dbReference type="Pfam" id="PF04820">
    <property type="entry name" value="Trp_halogenase"/>
    <property type="match status" value="1"/>
</dbReference>
<dbReference type="EMBL" id="JAMQBK010000015">
    <property type="protein sequence ID" value="MCM2369928.1"/>
    <property type="molecule type" value="Genomic_DNA"/>
</dbReference>